<sequence length="246" mass="27238">MASPTLKPPQPKLDRPRIDIGVEEEVWNGFVRRWEAFKTGSGIGEATASMQLFLCASEPLGDLLLKADPNIQSKPIDEVKSTMRQFAVIPVAIGVRRTEFLQLRQAPDELFCTFAPRVKGKAETCMFTTTATCTCNETVQADYTTETVRDVLLAGIADLDIRREALSTHDIQNKSVNDVIAFVEGREMARNATPTTSMSALSAFKKRQAHENDTPKKLSPPDTNKQVPCPDCGKKFDIYKQKTNGS</sequence>
<reference evidence="2" key="1">
    <citation type="journal article" date="2023" name="G3 (Bethesda)">
        <title>A reference genome for the long-term kleptoplast-retaining sea slug Elysia crispata morphotype clarki.</title>
        <authorList>
            <person name="Eastman K.E."/>
            <person name="Pendleton A.L."/>
            <person name="Shaikh M.A."/>
            <person name="Suttiyut T."/>
            <person name="Ogas R."/>
            <person name="Tomko P."/>
            <person name="Gavelis G."/>
            <person name="Widhalm J.R."/>
            <person name="Wisecaver J.H."/>
        </authorList>
    </citation>
    <scope>NUCLEOTIDE SEQUENCE</scope>
    <source>
        <strain evidence="2">ECLA1</strain>
    </source>
</reference>
<evidence type="ECO:0000313" key="2">
    <source>
        <dbReference type="EMBL" id="KAK3779410.1"/>
    </source>
</evidence>
<gene>
    <name evidence="2" type="ORF">RRG08_015811</name>
</gene>
<keyword evidence="3" id="KW-1185">Reference proteome</keyword>
<organism evidence="2 3">
    <name type="scientific">Elysia crispata</name>
    <name type="common">lettuce slug</name>
    <dbReference type="NCBI Taxonomy" id="231223"/>
    <lineage>
        <taxon>Eukaryota</taxon>
        <taxon>Metazoa</taxon>
        <taxon>Spiralia</taxon>
        <taxon>Lophotrochozoa</taxon>
        <taxon>Mollusca</taxon>
        <taxon>Gastropoda</taxon>
        <taxon>Heterobranchia</taxon>
        <taxon>Euthyneura</taxon>
        <taxon>Panpulmonata</taxon>
        <taxon>Sacoglossa</taxon>
        <taxon>Placobranchoidea</taxon>
        <taxon>Plakobranchidae</taxon>
        <taxon>Elysia</taxon>
    </lineage>
</organism>
<dbReference type="EMBL" id="JAWDGP010002837">
    <property type="protein sequence ID" value="KAK3779410.1"/>
    <property type="molecule type" value="Genomic_DNA"/>
</dbReference>
<comment type="caution">
    <text evidence="2">The sequence shown here is derived from an EMBL/GenBank/DDBJ whole genome shotgun (WGS) entry which is preliminary data.</text>
</comment>
<dbReference type="AlphaFoldDB" id="A0AAE1A1M8"/>
<proteinExistence type="predicted"/>
<protein>
    <submittedName>
        <fullName evidence="2">Uncharacterized protein</fullName>
    </submittedName>
</protein>
<evidence type="ECO:0000256" key="1">
    <source>
        <dbReference type="SAM" id="MobiDB-lite"/>
    </source>
</evidence>
<evidence type="ECO:0000313" key="3">
    <source>
        <dbReference type="Proteomes" id="UP001283361"/>
    </source>
</evidence>
<dbReference type="Proteomes" id="UP001283361">
    <property type="component" value="Unassembled WGS sequence"/>
</dbReference>
<name>A0AAE1A1M8_9GAST</name>
<accession>A0AAE1A1M8</accession>
<feature type="region of interest" description="Disordered" evidence="1">
    <location>
        <begin position="206"/>
        <end position="231"/>
    </location>
</feature>